<dbReference type="CDD" id="cd00085">
    <property type="entry name" value="HNHc"/>
    <property type="match status" value="1"/>
</dbReference>
<dbReference type="KEGG" id="naj:B1756_18790"/>
<evidence type="ECO:0000313" key="4">
    <source>
        <dbReference type="EMBL" id="ARS91566.1"/>
    </source>
</evidence>
<dbReference type="Gene3D" id="1.10.30.50">
    <property type="match status" value="1"/>
</dbReference>
<dbReference type="InterPro" id="IPR003615">
    <property type="entry name" value="HNH_nuc"/>
</dbReference>
<sequence length="287" mass="32719">MGERIRGNEWFTVREAVLNRDERRCLNCRATSNLVVHHIVPVCNRGTNRTSNLATLCRDCHRSAHNHRSGSGGRTSRSRERDVLSTDHVATILRLTTHPLSRAILLTLAKTGIGVGELCNLNLDDFGSNEECTPLPVSFDGPGIRIRYGGDIPYNNRRERNETTYIPVDTELERALKRWLAIRPDHPETQALFTKTRAGWGTRLEPSTVRHRLAKMALADDERPTEMAVEGLTPVALRYFFEERFRGQPKYRGNILGRIDASAIDFSTFEENYREAIFDLVSYSRRP</sequence>
<accession>A0A2Z2HW67</accession>
<dbReference type="GO" id="GO:0008270">
    <property type="term" value="F:zinc ion binding"/>
    <property type="evidence" value="ECO:0007669"/>
    <property type="project" value="InterPro"/>
</dbReference>
<keyword evidence="5" id="KW-1185">Reference proteome</keyword>
<reference evidence="5" key="1">
    <citation type="submission" date="2017-02" db="EMBL/GenBank/DDBJ databases">
        <title>Natronthermophilus aegyptiacus gen. nov.,sp. nov., an aerobic, extremely halophilic alkalithermophilic archaeon isolated from the athalassohaline Wadi An Natrun, Egypt.</title>
        <authorList>
            <person name="Zhao B."/>
        </authorList>
    </citation>
    <scope>NUCLEOTIDE SEQUENCE [LARGE SCALE GENOMIC DNA]</scope>
    <source>
        <strain evidence="5">JW/NM-HA 15</strain>
    </source>
</reference>
<protein>
    <recommendedName>
        <fullName evidence="3">HNH nuclease domain-containing protein</fullName>
    </recommendedName>
</protein>
<dbReference type="InterPro" id="IPR013762">
    <property type="entry name" value="Integrase-like_cat_sf"/>
</dbReference>
<dbReference type="SUPFAM" id="SSF56349">
    <property type="entry name" value="DNA breaking-rejoining enzymes"/>
    <property type="match status" value="1"/>
</dbReference>
<evidence type="ECO:0000313" key="5">
    <source>
        <dbReference type="Proteomes" id="UP000250088"/>
    </source>
</evidence>
<evidence type="ECO:0000256" key="2">
    <source>
        <dbReference type="SAM" id="MobiDB-lite"/>
    </source>
</evidence>
<dbReference type="InterPro" id="IPR011010">
    <property type="entry name" value="DNA_brk_join_enz"/>
</dbReference>
<keyword evidence="1" id="KW-0233">DNA recombination</keyword>
<dbReference type="Proteomes" id="UP000250088">
    <property type="component" value="Chromosome"/>
</dbReference>
<dbReference type="Gene3D" id="1.10.443.10">
    <property type="entry name" value="Intergrase catalytic core"/>
    <property type="match status" value="1"/>
</dbReference>
<dbReference type="GO" id="GO:0006310">
    <property type="term" value="P:DNA recombination"/>
    <property type="evidence" value="ECO:0007669"/>
    <property type="project" value="UniProtKB-KW"/>
</dbReference>
<feature type="region of interest" description="Disordered" evidence="2">
    <location>
        <begin position="63"/>
        <end position="82"/>
    </location>
</feature>
<dbReference type="EMBL" id="CP019893">
    <property type="protein sequence ID" value="ARS91566.1"/>
    <property type="molecule type" value="Genomic_DNA"/>
</dbReference>
<dbReference type="GO" id="GO:0003677">
    <property type="term" value="F:DNA binding"/>
    <property type="evidence" value="ECO:0007669"/>
    <property type="project" value="InterPro"/>
</dbReference>
<name>A0A2Z2HW67_9EURY</name>
<dbReference type="AlphaFoldDB" id="A0A2Z2HW67"/>
<dbReference type="GO" id="GO:0004519">
    <property type="term" value="F:endonuclease activity"/>
    <property type="evidence" value="ECO:0007669"/>
    <property type="project" value="InterPro"/>
</dbReference>
<gene>
    <name evidence="4" type="ORF">B1756_18790</name>
</gene>
<dbReference type="Pfam" id="PF01844">
    <property type="entry name" value="HNH"/>
    <property type="match status" value="1"/>
</dbReference>
<organism evidence="4 5">
    <name type="scientific">Natrarchaeobaculum aegyptiacum</name>
    <dbReference type="NCBI Taxonomy" id="745377"/>
    <lineage>
        <taxon>Archaea</taxon>
        <taxon>Methanobacteriati</taxon>
        <taxon>Methanobacteriota</taxon>
        <taxon>Stenosarchaea group</taxon>
        <taxon>Halobacteria</taxon>
        <taxon>Halobacteriales</taxon>
        <taxon>Natrialbaceae</taxon>
        <taxon>Natrarchaeobaculum</taxon>
    </lineage>
</organism>
<evidence type="ECO:0000256" key="1">
    <source>
        <dbReference type="ARBA" id="ARBA00023172"/>
    </source>
</evidence>
<dbReference type="OrthoDB" id="11472at2157"/>
<proteinExistence type="predicted"/>
<dbReference type="InterPro" id="IPR002711">
    <property type="entry name" value="HNH"/>
</dbReference>
<dbReference type="CDD" id="cd00397">
    <property type="entry name" value="DNA_BRE_C"/>
    <property type="match status" value="1"/>
</dbReference>
<dbReference type="SMART" id="SM00507">
    <property type="entry name" value="HNHc"/>
    <property type="match status" value="1"/>
</dbReference>
<feature type="domain" description="HNH nuclease" evidence="3">
    <location>
        <begin position="12"/>
        <end position="62"/>
    </location>
</feature>
<dbReference type="GO" id="GO:0015074">
    <property type="term" value="P:DNA integration"/>
    <property type="evidence" value="ECO:0007669"/>
    <property type="project" value="InterPro"/>
</dbReference>
<evidence type="ECO:0000259" key="3">
    <source>
        <dbReference type="SMART" id="SM00507"/>
    </source>
</evidence>